<organism evidence="1 2">
    <name type="scientific">Ensifer adhaerens</name>
    <name type="common">Sinorhizobium morelense</name>
    <dbReference type="NCBI Taxonomy" id="106592"/>
    <lineage>
        <taxon>Bacteria</taxon>
        <taxon>Pseudomonadati</taxon>
        <taxon>Pseudomonadota</taxon>
        <taxon>Alphaproteobacteria</taxon>
        <taxon>Hyphomicrobiales</taxon>
        <taxon>Rhizobiaceae</taxon>
        <taxon>Sinorhizobium/Ensifer group</taxon>
        <taxon>Ensifer</taxon>
    </lineage>
</organism>
<evidence type="ECO:0000313" key="2">
    <source>
        <dbReference type="Proteomes" id="UP000823773"/>
    </source>
</evidence>
<evidence type="ECO:0000313" key="1">
    <source>
        <dbReference type="EMBL" id="MBP1874914.1"/>
    </source>
</evidence>
<proteinExistence type="predicted"/>
<comment type="caution">
    <text evidence="1">The sequence shown here is derived from an EMBL/GenBank/DDBJ whole genome shotgun (WGS) entry which is preliminary data.</text>
</comment>
<gene>
    <name evidence="1" type="ORF">J2Z19_004647</name>
</gene>
<reference evidence="1" key="1">
    <citation type="submission" date="2021-03" db="EMBL/GenBank/DDBJ databases">
        <title>Genomic Encyclopedia of Type Strains, Phase IV (KMG-IV): sequencing the most valuable type-strain genomes for metagenomic binning, comparative biology and taxonomic classification.</title>
        <authorList>
            <person name="Goeker M."/>
        </authorList>
    </citation>
    <scope>NUCLEOTIDE SEQUENCE</scope>
    <source>
        <strain evidence="1">DSM 18131</strain>
    </source>
</reference>
<name>A0ACC5T1R7_ENSAD</name>
<keyword evidence="2" id="KW-1185">Reference proteome</keyword>
<accession>A0ACC5T1R7</accession>
<sequence>MSKAFFIFAFATLTLPSASSAAQCPTAASAKNGFSLLQEEVQSEFRPYHGPIVKIVNRFGTSQPQTVFSYRGLIDLSLIDGDVQRANHPLSDLSGVFPLKKGSRHDLSFVSLNKDENAGTEYTYRLEVVGQETFELGDCKYKVLRVKQTTMRGAEKLDVWTALYSPDLAATVARIYDEGTAQEDTVAYERIRLLQR</sequence>
<protein>
    <submittedName>
        <fullName evidence="1">Uncharacterized protein</fullName>
    </submittedName>
</protein>
<dbReference type="Proteomes" id="UP000823773">
    <property type="component" value="Unassembled WGS sequence"/>
</dbReference>
<dbReference type="EMBL" id="JAGGJR010000008">
    <property type="protein sequence ID" value="MBP1874914.1"/>
    <property type="molecule type" value="Genomic_DNA"/>
</dbReference>